<reference evidence="3" key="1">
    <citation type="journal article" date="2019" name="Int. J. Syst. Evol. Microbiol.">
        <title>The Global Catalogue of Microorganisms (GCM) 10K type strain sequencing project: providing services to taxonomists for standard genome sequencing and annotation.</title>
        <authorList>
            <consortium name="The Broad Institute Genomics Platform"/>
            <consortium name="The Broad Institute Genome Sequencing Center for Infectious Disease"/>
            <person name="Wu L."/>
            <person name="Ma J."/>
        </authorList>
    </citation>
    <scope>NUCLEOTIDE SEQUENCE [LARGE SCALE GENOMIC DNA]</scope>
    <source>
        <strain evidence="3">JCM 17137</strain>
    </source>
</reference>
<dbReference type="Proteomes" id="UP001500908">
    <property type="component" value="Unassembled WGS sequence"/>
</dbReference>
<keyword evidence="1" id="KW-0732">Signal</keyword>
<accession>A0ABP7GDL8</accession>
<sequence>MRKLFDTITASAVAGVLSLALAAPAHAATGDVIVFKTEAEPLTTYSDPESGSCHRLDATAHVLINRTDSTLRIHSNVFCLGPGVPVKPNHGWHAPPSGVFAFSVA</sequence>
<name>A0ABP7GDL8_9ACTN</name>
<dbReference type="EMBL" id="BAABDD010000032">
    <property type="protein sequence ID" value="GAA3761185.1"/>
    <property type="molecule type" value="Genomic_DNA"/>
</dbReference>
<protein>
    <recommendedName>
        <fullName evidence="4">Secreted protein</fullName>
    </recommendedName>
</protein>
<keyword evidence="3" id="KW-1185">Reference proteome</keyword>
<evidence type="ECO:0000256" key="1">
    <source>
        <dbReference type="SAM" id="SignalP"/>
    </source>
</evidence>
<organism evidence="2 3">
    <name type="scientific">Salinactinospora qingdaonensis</name>
    <dbReference type="NCBI Taxonomy" id="702744"/>
    <lineage>
        <taxon>Bacteria</taxon>
        <taxon>Bacillati</taxon>
        <taxon>Actinomycetota</taxon>
        <taxon>Actinomycetes</taxon>
        <taxon>Streptosporangiales</taxon>
        <taxon>Nocardiopsidaceae</taxon>
        <taxon>Salinactinospora</taxon>
    </lineage>
</organism>
<feature type="signal peptide" evidence="1">
    <location>
        <begin position="1"/>
        <end position="27"/>
    </location>
</feature>
<evidence type="ECO:0000313" key="3">
    <source>
        <dbReference type="Proteomes" id="UP001500908"/>
    </source>
</evidence>
<comment type="caution">
    <text evidence="2">The sequence shown here is derived from an EMBL/GenBank/DDBJ whole genome shotgun (WGS) entry which is preliminary data.</text>
</comment>
<evidence type="ECO:0008006" key="4">
    <source>
        <dbReference type="Google" id="ProtNLM"/>
    </source>
</evidence>
<gene>
    <name evidence="2" type="ORF">GCM10022402_43710</name>
</gene>
<evidence type="ECO:0000313" key="2">
    <source>
        <dbReference type="EMBL" id="GAA3761185.1"/>
    </source>
</evidence>
<feature type="chain" id="PRO_5045116973" description="Secreted protein" evidence="1">
    <location>
        <begin position="28"/>
        <end position="105"/>
    </location>
</feature>
<proteinExistence type="predicted"/>
<dbReference type="RefSeq" id="WP_344975732.1">
    <property type="nucleotide sequence ID" value="NZ_BAABDD010000032.1"/>
</dbReference>